<reference evidence="1" key="1">
    <citation type="submission" date="2017-07" db="EMBL/GenBank/DDBJ databases">
        <authorList>
            <person name="Mikheyev A."/>
            <person name="Grau M."/>
        </authorList>
    </citation>
    <scope>NUCLEOTIDE SEQUENCE</scope>
    <source>
        <tissue evidence="1">Venom_gland</tissue>
    </source>
</reference>
<proteinExistence type="predicted"/>
<name>A0A2D4P5B3_MICSU</name>
<dbReference type="AlphaFoldDB" id="A0A2D4P5B3"/>
<accession>A0A2D4P5B3</accession>
<organism evidence="1">
    <name type="scientific">Micrurus surinamensis</name>
    <name type="common">Surinam coral snake</name>
    <dbReference type="NCBI Taxonomy" id="129470"/>
    <lineage>
        <taxon>Eukaryota</taxon>
        <taxon>Metazoa</taxon>
        <taxon>Chordata</taxon>
        <taxon>Craniata</taxon>
        <taxon>Vertebrata</taxon>
        <taxon>Euteleostomi</taxon>
        <taxon>Lepidosauria</taxon>
        <taxon>Squamata</taxon>
        <taxon>Bifurcata</taxon>
        <taxon>Unidentata</taxon>
        <taxon>Episquamata</taxon>
        <taxon>Toxicofera</taxon>
        <taxon>Serpentes</taxon>
        <taxon>Colubroidea</taxon>
        <taxon>Elapidae</taxon>
        <taxon>Elapinae</taxon>
        <taxon>Micrurus</taxon>
    </lineage>
</organism>
<dbReference type="EMBL" id="IACN01042212">
    <property type="protein sequence ID" value="LAB53174.1"/>
    <property type="molecule type" value="Transcribed_RNA"/>
</dbReference>
<reference evidence="1" key="2">
    <citation type="submission" date="2017-11" db="EMBL/GenBank/DDBJ databases">
        <title>Coralsnake Venomics: Analyses of Venom Gland Transcriptomes and Proteomes of Six Brazilian Taxa.</title>
        <authorList>
            <person name="Aird S.D."/>
            <person name="Jorge da Silva N."/>
            <person name="Qiu L."/>
            <person name="Villar-Briones A."/>
            <person name="Aparecida-Saddi V."/>
            <person name="Campos-Telles M.P."/>
            <person name="Grau M."/>
            <person name="Mikheyev A.S."/>
        </authorList>
    </citation>
    <scope>NUCLEOTIDE SEQUENCE</scope>
    <source>
        <tissue evidence="1">Venom_gland</tissue>
    </source>
</reference>
<sequence length="117" mass="13546">MVKLFQIRAIFANELERIGLLGFLHVTEQDLVCQFQSFEEHQLILFLGYKEIDSQLLSHRVVMAEGLHEGQKTDFATRFQVEGKKMVEQETGICLRGTKQNQFAPLRLLHGKPEQFV</sequence>
<evidence type="ECO:0000313" key="1">
    <source>
        <dbReference type="EMBL" id="LAB53174.1"/>
    </source>
</evidence>
<protein>
    <submittedName>
        <fullName evidence="1">Uncharacterized protein</fullName>
    </submittedName>
</protein>